<feature type="compositionally biased region" description="Acidic residues" evidence="1">
    <location>
        <begin position="156"/>
        <end position="173"/>
    </location>
</feature>
<proteinExistence type="predicted"/>
<evidence type="ECO:0000256" key="1">
    <source>
        <dbReference type="SAM" id="MobiDB-lite"/>
    </source>
</evidence>
<accession>A0AAE3E5I7</accession>
<dbReference type="Pfam" id="PF13306">
    <property type="entry name" value="LRR_5"/>
    <property type="match status" value="5"/>
</dbReference>
<dbReference type="EMBL" id="JAJEQN010000028">
    <property type="protein sequence ID" value="MCC2222169.1"/>
    <property type="molecule type" value="Genomic_DNA"/>
</dbReference>
<dbReference type="InterPro" id="IPR032675">
    <property type="entry name" value="LRR_dom_sf"/>
</dbReference>
<dbReference type="SUPFAM" id="SSF52058">
    <property type="entry name" value="L domain-like"/>
    <property type="match status" value="2"/>
</dbReference>
<dbReference type="PANTHER" id="PTHR45661">
    <property type="entry name" value="SURFACE ANTIGEN"/>
    <property type="match status" value="1"/>
</dbReference>
<feature type="compositionally biased region" description="Low complexity" evidence="1">
    <location>
        <begin position="125"/>
        <end position="155"/>
    </location>
</feature>
<feature type="signal peptide" evidence="2">
    <location>
        <begin position="1"/>
        <end position="29"/>
    </location>
</feature>
<protein>
    <submittedName>
        <fullName evidence="3">Leucine-rich repeat protein</fullName>
    </submittedName>
</protein>
<evidence type="ECO:0000313" key="4">
    <source>
        <dbReference type="Proteomes" id="UP001198200"/>
    </source>
</evidence>
<reference evidence="3 4" key="1">
    <citation type="submission" date="2021-10" db="EMBL/GenBank/DDBJ databases">
        <title>Anaerobic single-cell dispensing facilitates the cultivation of human gut bacteria.</title>
        <authorList>
            <person name="Afrizal A."/>
        </authorList>
    </citation>
    <scope>NUCLEOTIDE SEQUENCE [LARGE SCALE GENOMIC DNA]</scope>
    <source>
        <strain evidence="3 4">CLA-AA-H224</strain>
    </source>
</reference>
<dbReference type="PANTHER" id="PTHR45661:SF3">
    <property type="entry name" value="IG-LIKE DOMAIN-CONTAINING PROTEIN"/>
    <property type="match status" value="1"/>
</dbReference>
<dbReference type="Proteomes" id="UP001198200">
    <property type="component" value="Unassembled WGS sequence"/>
</dbReference>
<evidence type="ECO:0000313" key="3">
    <source>
        <dbReference type="EMBL" id="MCC2222169.1"/>
    </source>
</evidence>
<dbReference type="Gene3D" id="3.80.10.10">
    <property type="entry name" value="Ribonuclease Inhibitor"/>
    <property type="match status" value="3"/>
</dbReference>
<sequence>MKRSWKKKASVWTMAAAMTVSYIPQYVSAEETTQSGTVMETQTDPLAEMQTETLMQETPMETTSQPQTLSENETLAETTSQTQVLSENTTPESIPETTTQATSEGIPETSTQAPTESVPETSAQPSETPSESIPESSAQPSETSTESVEPTSSQDESTEEESTEEQTSEEASTEEPTTQETTPEETTTEAPEWSEQAPTEDTKGLTFSFSEDGQTVSVTGFDGSRSIVEIPQTYSGAKVTSIATGAFRGQTMITDVIIPEGVTYIGREAFAGCSALVHVQIPTTVTQVGANLFEGTPYDSTLTGEVVYINSILYRCQSDATTVAIRQGTTVIAEEAFINRVNLVAIVVPDGVSYIGSNAFKNCSALSQIEIPTSVRDIVANAFDGTKWYEERKHEMIYINDLLYRAPAEVAASTVDPTTPTGEVQESKPQTEYVPIVNATVKEGITTICTLAFANTSVETVQLPSTLTSIRYGAFQNCTALRQITLPESVTFIEGGSFQNCTALGSIVIPQNVSYLGAAAFAGCSTLNSAILPQKMTRVSSSLFENCTALATVQVSNALTSIGSRAFAGTSALSVFTFPQTLTSIGAESFSGSAIGYASLPQSVSFIGAGAFSGCTKLTTVELPAAIEAVRDRTFRNCTELKQITIPEGIRYIGAAAFQNDVSLQTVDFAQSLLTICDNAFEGSGVGEGLVLPPALRTIGSRAFAGCMRLTSLTITADVRKMGSQAFADGSSPSIVCAFSRTTYMSKLASGWVADWGSGLGSLTFTGGAVNDEQKAAFLQMICKLVPDFNASEANNTLYSGIIGRLGVSAKAGGEAASLLGIVSEQAQEGWIRIPELSTRRAILNLTGIWMQDYCPANTGVEDVYYADGWYYINEVSFAETLTKGYLPKGQNGSGYTFFDSYDAPTGMMDGAVTVLLSESDNDYGIAAQVRSSEKITDGRYINVYESVEERELSESIKDIWMTESASYQFDNYSRILTVQSLVSPDAGIDTHFRYSCKPGEDDGTFTMEWKGMDEANIDQVRTFTVSVDEETQAMKLTDAQTQEEITLNSIAQQANQPTMSGQ</sequence>
<organism evidence="3 4">
    <name type="scientific">Anthropogastromicrobium aceti</name>
    <dbReference type="NCBI Taxonomy" id="2981768"/>
    <lineage>
        <taxon>Bacteria</taxon>
        <taxon>Bacillati</taxon>
        <taxon>Bacillota</taxon>
        <taxon>Clostridia</taxon>
        <taxon>Lachnospirales</taxon>
        <taxon>Lachnospiraceae</taxon>
        <taxon>Anthropogastromicrobium</taxon>
    </lineage>
</organism>
<dbReference type="InterPro" id="IPR053139">
    <property type="entry name" value="Surface_bspA-like"/>
</dbReference>
<comment type="caution">
    <text evidence="3">The sequence shown here is derived from an EMBL/GenBank/DDBJ whole genome shotgun (WGS) entry which is preliminary data.</text>
</comment>
<feature type="region of interest" description="Disordered" evidence="1">
    <location>
        <begin position="50"/>
        <end position="211"/>
    </location>
</feature>
<name>A0AAE3E5I7_9FIRM</name>
<gene>
    <name evidence="3" type="ORF">LKD48_11055</name>
</gene>
<feature type="chain" id="PRO_5041992349" evidence="2">
    <location>
        <begin position="30"/>
        <end position="1063"/>
    </location>
</feature>
<dbReference type="InterPro" id="IPR026906">
    <property type="entry name" value="LRR_5"/>
</dbReference>
<keyword evidence="2" id="KW-0732">Signal</keyword>
<feature type="compositionally biased region" description="Polar residues" evidence="1">
    <location>
        <begin position="50"/>
        <end position="124"/>
    </location>
</feature>
<dbReference type="RefSeq" id="WP_262538577.1">
    <property type="nucleotide sequence ID" value="NZ_JAJEQN010000028.1"/>
</dbReference>
<dbReference type="AlphaFoldDB" id="A0AAE3E5I7"/>
<evidence type="ECO:0000256" key="2">
    <source>
        <dbReference type="SAM" id="SignalP"/>
    </source>
</evidence>
<keyword evidence="4" id="KW-1185">Reference proteome</keyword>